<evidence type="ECO:0000313" key="2">
    <source>
        <dbReference type="EMBL" id="RMB60894.1"/>
    </source>
</evidence>
<reference evidence="2 3" key="1">
    <citation type="submission" date="2018-10" db="EMBL/GenBank/DDBJ databases">
        <title>Dokdonia luteus sp. nov., isolated from sea water.</title>
        <authorList>
            <person name="Zhou L.Y."/>
            <person name="Du Z.J."/>
        </authorList>
    </citation>
    <scope>NUCLEOTIDE SEQUENCE [LARGE SCALE GENOMIC DNA]</scope>
    <source>
        <strain evidence="2 3">SH27</strain>
    </source>
</reference>
<name>A0A3M0G7K1_9FLAO</name>
<keyword evidence="3" id="KW-1185">Reference proteome</keyword>
<protein>
    <submittedName>
        <fullName evidence="2">Uncharacterized protein</fullName>
    </submittedName>
</protein>
<keyword evidence="1" id="KW-0812">Transmembrane</keyword>
<dbReference type="AlphaFoldDB" id="A0A3M0G7K1"/>
<dbReference type="Proteomes" id="UP000281985">
    <property type="component" value="Unassembled WGS sequence"/>
</dbReference>
<feature type="transmembrane region" description="Helical" evidence="1">
    <location>
        <begin position="26"/>
        <end position="47"/>
    </location>
</feature>
<gene>
    <name evidence="2" type="ORF">EAX61_05265</name>
</gene>
<dbReference type="EMBL" id="REFV01000004">
    <property type="protein sequence ID" value="RMB60894.1"/>
    <property type="molecule type" value="Genomic_DNA"/>
</dbReference>
<organism evidence="2 3">
    <name type="scientific">Dokdonia sinensis</name>
    <dbReference type="NCBI Taxonomy" id="2479847"/>
    <lineage>
        <taxon>Bacteria</taxon>
        <taxon>Pseudomonadati</taxon>
        <taxon>Bacteroidota</taxon>
        <taxon>Flavobacteriia</taxon>
        <taxon>Flavobacteriales</taxon>
        <taxon>Flavobacteriaceae</taxon>
        <taxon>Dokdonia</taxon>
    </lineage>
</organism>
<evidence type="ECO:0000256" key="1">
    <source>
        <dbReference type="SAM" id="Phobius"/>
    </source>
</evidence>
<keyword evidence="1" id="KW-0472">Membrane</keyword>
<comment type="caution">
    <text evidence="2">The sequence shown here is derived from an EMBL/GenBank/DDBJ whole genome shotgun (WGS) entry which is preliminary data.</text>
</comment>
<accession>A0A3M0G7K1</accession>
<proteinExistence type="predicted"/>
<evidence type="ECO:0000313" key="3">
    <source>
        <dbReference type="Proteomes" id="UP000281985"/>
    </source>
</evidence>
<keyword evidence="1" id="KW-1133">Transmembrane helix</keyword>
<sequence length="160" mass="19327">MLFLEDNQQPLHYAVRLLMILKRIKIIIVFLIPFLFSGCSFLTEFYIQNFTNEPKIIQVKFNEKRFIMDTLDYTSRIVQPKKFWKIKNDSLQQIVGIEKESQLVEYVIKPNSTTRVVRSINYMWKTYFIDYIIIDSVKYTVDKIVEDSEKIKTHYVYKME</sequence>